<feature type="domain" description="Protein kinase" evidence="9">
    <location>
        <begin position="570"/>
        <end position="893"/>
    </location>
</feature>
<dbReference type="EC" id="2.7.11.1" evidence="1"/>
<dbReference type="SMART" id="SM00220">
    <property type="entry name" value="S_TKc"/>
    <property type="match status" value="1"/>
</dbReference>
<dbReference type="AlphaFoldDB" id="A7AQI9"/>
<protein>
    <recommendedName>
        <fullName evidence="1">non-specific serine/threonine protein kinase</fullName>
        <ecNumber evidence="1">2.7.11.1</ecNumber>
    </recommendedName>
</protein>
<feature type="region of interest" description="Disordered" evidence="8">
    <location>
        <begin position="1"/>
        <end position="92"/>
    </location>
</feature>
<evidence type="ECO:0000256" key="7">
    <source>
        <dbReference type="ARBA" id="ARBA00023596"/>
    </source>
</evidence>
<dbReference type="GO" id="GO:0004674">
    <property type="term" value="F:protein serine/threonine kinase activity"/>
    <property type="evidence" value="ECO:0007669"/>
    <property type="project" value="UniProtKB-KW"/>
</dbReference>
<feature type="compositionally biased region" description="Polar residues" evidence="8">
    <location>
        <begin position="322"/>
        <end position="340"/>
    </location>
</feature>
<feature type="region of interest" description="Disordered" evidence="8">
    <location>
        <begin position="482"/>
        <end position="544"/>
    </location>
</feature>
<dbReference type="FunCoup" id="A7AQI9">
    <property type="interactions" value="34"/>
</dbReference>
<dbReference type="eggNOG" id="KOG0670">
    <property type="taxonomic scope" value="Eukaryota"/>
</dbReference>
<keyword evidence="2" id="KW-0723">Serine/threonine-protein kinase</keyword>
<reference evidence="11" key="2">
    <citation type="journal article" date="2020" name="Data Brief">
        <title>Transcriptome dataset of Babesia bovis life stages within vertebrate and invertebrate hosts.</title>
        <authorList>
            <person name="Ueti M.W."/>
            <person name="Johnson W.C."/>
            <person name="Kappmeyer L.S."/>
            <person name="Herndon D.R."/>
            <person name="Mousel M.R."/>
            <person name="Reif K.E."/>
            <person name="Taus N.S."/>
            <person name="Ifeonu O.O."/>
            <person name="Silva J.C."/>
            <person name="Suarez C.E."/>
            <person name="Brayton K.A."/>
        </authorList>
    </citation>
    <scope>NUCLEOTIDE SEQUENCE [LARGE SCALE GENOMIC DNA]</scope>
</reference>
<dbReference type="PROSITE" id="PS00108">
    <property type="entry name" value="PROTEIN_KINASE_ST"/>
    <property type="match status" value="1"/>
</dbReference>
<evidence type="ECO:0000256" key="1">
    <source>
        <dbReference type="ARBA" id="ARBA00012513"/>
    </source>
</evidence>
<keyword evidence="3 10" id="KW-0808">Transferase</keyword>
<feature type="region of interest" description="Disordered" evidence="8">
    <location>
        <begin position="201"/>
        <end position="308"/>
    </location>
</feature>
<feature type="compositionally biased region" description="Polar residues" evidence="8">
    <location>
        <begin position="355"/>
        <end position="366"/>
    </location>
</feature>
<evidence type="ECO:0000256" key="4">
    <source>
        <dbReference type="ARBA" id="ARBA00022741"/>
    </source>
</evidence>
<dbReference type="InterPro" id="IPR050494">
    <property type="entry name" value="Ser_Thr_dual-spec_kinase"/>
</dbReference>
<evidence type="ECO:0000256" key="5">
    <source>
        <dbReference type="ARBA" id="ARBA00022777"/>
    </source>
</evidence>
<feature type="region of interest" description="Disordered" evidence="8">
    <location>
        <begin position="322"/>
        <end position="392"/>
    </location>
</feature>
<dbReference type="InParanoid" id="A7AQI9"/>
<dbReference type="PANTHER" id="PTHR24058">
    <property type="entry name" value="DUAL SPECIFICITY PROTEIN KINASE"/>
    <property type="match status" value="1"/>
</dbReference>
<comment type="similarity">
    <text evidence="7">Belongs to the protein kinase superfamily. CMGC Ser/Thr protein kinase family.</text>
</comment>
<gene>
    <name evidence="10" type="ORF">BBOV_IV004470</name>
</gene>
<evidence type="ECO:0000313" key="11">
    <source>
        <dbReference type="Proteomes" id="UP000002173"/>
    </source>
</evidence>
<evidence type="ECO:0000256" key="3">
    <source>
        <dbReference type="ARBA" id="ARBA00022679"/>
    </source>
</evidence>
<dbReference type="InterPro" id="IPR008271">
    <property type="entry name" value="Ser/Thr_kinase_AS"/>
</dbReference>
<dbReference type="OMA" id="RKFLAWC"/>
<evidence type="ECO:0000259" key="9">
    <source>
        <dbReference type="PROSITE" id="PS50011"/>
    </source>
</evidence>
<feature type="compositionally biased region" description="Polar residues" evidence="8">
    <location>
        <begin position="374"/>
        <end position="392"/>
    </location>
</feature>
<dbReference type="SUPFAM" id="SSF56112">
    <property type="entry name" value="Protein kinase-like (PK-like)"/>
    <property type="match status" value="1"/>
</dbReference>
<keyword evidence="11" id="KW-1185">Reference proteome</keyword>
<dbReference type="GO" id="GO:0005524">
    <property type="term" value="F:ATP binding"/>
    <property type="evidence" value="ECO:0007669"/>
    <property type="project" value="UniProtKB-KW"/>
</dbReference>
<feature type="compositionally biased region" description="Basic residues" evidence="8">
    <location>
        <begin position="52"/>
        <end position="68"/>
    </location>
</feature>
<dbReference type="PANTHER" id="PTHR24058:SF103">
    <property type="entry name" value="SERINE_THREONINE-PROTEIN KINASE PRP4 HOMOLOG"/>
    <property type="match status" value="1"/>
</dbReference>
<comment type="caution">
    <text evidence="10">The sequence shown here is derived from an EMBL/GenBank/DDBJ whole genome shotgun (WGS) entry which is preliminary data.</text>
</comment>
<dbReference type="STRING" id="5865.A7AQI9"/>
<evidence type="ECO:0000313" key="10">
    <source>
        <dbReference type="EMBL" id="EDO06808.1"/>
    </source>
</evidence>
<keyword evidence="4" id="KW-0547">Nucleotide-binding</keyword>
<dbReference type="EMBL" id="AAXT01000002">
    <property type="protein sequence ID" value="EDO06808.1"/>
    <property type="molecule type" value="Genomic_DNA"/>
</dbReference>
<reference evidence="10 11" key="1">
    <citation type="journal article" date="2007" name="PLoS Pathog.">
        <title>Genome sequence of Babesia bovis and comparative analysis of apicomplexan hemoprotozoa.</title>
        <authorList>
            <person name="Brayton K.A."/>
            <person name="Lau A.O.T."/>
            <person name="Herndon D.R."/>
            <person name="Hannick L."/>
            <person name="Kappmeyer L.S."/>
            <person name="Berens S.J."/>
            <person name="Bidwell S.L."/>
            <person name="Brown W.C."/>
            <person name="Crabtree J."/>
            <person name="Fadrosh D."/>
            <person name="Feldblum T."/>
            <person name="Forberger H.A."/>
            <person name="Haas B.J."/>
            <person name="Howell J.M."/>
            <person name="Khouri H."/>
            <person name="Koo H."/>
            <person name="Mann D.J."/>
            <person name="Norimine J."/>
            <person name="Paulsen I.T."/>
            <person name="Radune D."/>
            <person name="Ren Q."/>
            <person name="Smith R.K. Jr."/>
            <person name="Suarez C.E."/>
            <person name="White O."/>
            <person name="Wortman J.R."/>
            <person name="Knowles D.P. Jr."/>
            <person name="McElwain T.F."/>
            <person name="Nene V.M."/>
        </authorList>
    </citation>
    <scope>NUCLEOTIDE SEQUENCE [LARGE SCALE GENOMIC DNA]</scope>
    <source>
        <strain evidence="10">T2Bo</strain>
    </source>
</reference>
<feature type="compositionally biased region" description="Basic and acidic residues" evidence="8">
    <location>
        <begin position="69"/>
        <end position="92"/>
    </location>
</feature>
<evidence type="ECO:0000256" key="6">
    <source>
        <dbReference type="ARBA" id="ARBA00022840"/>
    </source>
</evidence>
<proteinExistence type="inferred from homology"/>
<feature type="compositionally biased region" description="Basic residues" evidence="8">
    <location>
        <begin position="1"/>
        <end position="11"/>
    </location>
</feature>
<keyword evidence="6" id="KW-0067">ATP-binding</keyword>
<evidence type="ECO:0000256" key="8">
    <source>
        <dbReference type="SAM" id="MobiDB-lite"/>
    </source>
</evidence>
<feature type="compositionally biased region" description="Basic residues" evidence="8">
    <location>
        <begin position="19"/>
        <end position="29"/>
    </location>
</feature>
<dbReference type="Gene3D" id="1.10.510.10">
    <property type="entry name" value="Transferase(Phosphotransferase) domain 1"/>
    <property type="match status" value="1"/>
</dbReference>
<dbReference type="VEuPathDB" id="PiroplasmaDB:BBOV_IV004470"/>
<name>A7AQI9_BABBO</name>
<evidence type="ECO:0000256" key="2">
    <source>
        <dbReference type="ARBA" id="ARBA00022527"/>
    </source>
</evidence>
<dbReference type="PROSITE" id="PS50011">
    <property type="entry name" value="PROTEIN_KINASE_DOM"/>
    <property type="match status" value="1"/>
</dbReference>
<feature type="compositionally biased region" description="Basic and acidic residues" evidence="8">
    <location>
        <begin position="41"/>
        <end position="51"/>
    </location>
</feature>
<dbReference type="InterPro" id="IPR011009">
    <property type="entry name" value="Kinase-like_dom_sf"/>
</dbReference>
<feature type="compositionally biased region" description="Acidic residues" evidence="8">
    <location>
        <begin position="505"/>
        <end position="521"/>
    </location>
</feature>
<sequence>MGGHRSHRSKSHDRDYSRSHKRSRGRHRRDSSSESLSSVSDRSRSRAESRSHHDRKSRSGSSHHRRSSLRVDRYSDIHSERSRVSRSPDRSGSRFILKSVKNTNQIHVDVSSARGFESSEDRQSNRTILVGARRSFQLPSTIKSHSSVTEGSDEGMTLYFIVNMLLASEEGEITEGLVLDDDEMDVDKFLEQRRLERQKLLEKHSSASRSINPSGVNSGIPSASSETESPNTLPGDQNTDPVQSSTLPLPHMDSTPSETGPGALPDPDQFASSANTGPVFKSFRRDTVGSPLLPDAESKPKASHSRSRNPFAMFISQLDSSSQIGDTATPNNVTSGSQVGNDGVLTTPKIADHIPNNSEESISNTEVLPDKPLSGSNLDDVQESAASLDQQESDGNVLTALARDKCSSLIDKLALPIFAMSSDNLDDGQISELTASDIDDDDVGFNAPVPTKSTSIVNALQSEILGEKIKLRNMMLKLREDHKSEVDETVVTPVQESGAVSASDEYSDSDDDVDIFAEADDTSSKKERPSSKRRKTQRRETTVRGLSDEWNDAEGYYQATIGELLGDRYKVISESAGKGVFASVARCLDIDTNTTVAVKVIRNHDIMVRAAEKEISILQRLNNSDPEDRRHVVRLLGRFDYRGHVCMVFPWLWGNLRNALRLHGKGKGGFSLPYIHSYTRQLFIALRHLARNGVMHADLKPDNILVNDDFTRITVCDLGSASDVSENEITAYLVSRFYRAPEIILGLRYDCKIDIWSAAATIFELATGDILFPGRTNNHMLKLMMEYKGKVPNRVIRAGQLSSQHFDDNLDFIYVSRDSFSHKDSVKLVSDLRAKRSITDVLLERQPWIKGTSPKKDAMVRRMRQLGDLLERCLAIDPAKRLSADEALQHPFIRG</sequence>
<accession>A7AQI9</accession>
<keyword evidence="5 10" id="KW-0418">Kinase</keyword>
<feature type="compositionally biased region" description="Polar residues" evidence="8">
    <location>
        <begin position="207"/>
        <end position="247"/>
    </location>
</feature>
<dbReference type="FunFam" id="1.10.510.10:FF:000078">
    <property type="entry name" value="Serine/threonine-protein kinase PRP4 homolog"/>
    <property type="match status" value="1"/>
</dbReference>
<organism evidence="10 11">
    <name type="scientific">Babesia bovis</name>
    <dbReference type="NCBI Taxonomy" id="5865"/>
    <lineage>
        <taxon>Eukaryota</taxon>
        <taxon>Sar</taxon>
        <taxon>Alveolata</taxon>
        <taxon>Apicomplexa</taxon>
        <taxon>Aconoidasida</taxon>
        <taxon>Piroplasmida</taxon>
        <taxon>Babesiidae</taxon>
        <taxon>Babesia</taxon>
    </lineage>
</organism>
<dbReference type="Pfam" id="PF00069">
    <property type="entry name" value="Pkinase"/>
    <property type="match status" value="1"/>
</dbReference>
<dbReference type="InterPro" id="IPR000719">
    <property type="entry name" value="Prot_kinase_dom"/>
</dbReference>
<dbReference type="Proteomes" id="UP000002173">
    <property type="component" value="Unassembled WGS sequence"/>
</dbReference>
<reference evidence="11" key="3">
    <citation type="journal article" date="2021" name="Int. J. Parasitol.">
        <title>Comparative analysis of gene expression between Babesia bovis blood stages and kinetes allowed by improved genome annotation.</title>
        <authorList>
            <person name="Ueti M.W."/>
            <person name="Johnson W.C."/>
            <person name="Kappmeyer L.S."/>
            <person name="Herndon D.R."/>
            <person name="Mousel M.R."/>
            <person name="Reif K.E."/>
            <person name="Taus N.S."/>
            <person name="Ifeonu O.O."/>
            <person name="Silva J.C."/>
            <person name="Suarez C.E."/>
            <person name="Brayton K.A."/>
        </authorList>
    </citation>
    <scope>NUCLEOTIDE SEQUENCE [LARGE SCALE GENOMIC DNA]</scope>
</reference>
<dbReference type="Gene3D" id="3.30.200.20">
    <property type="entry name" value="Phosphorylase Kinase, domain 1"/>
    <property type="match status" value="1"/>
</dbReference>